<evidence type="ECO:0000259" key="8">
    <source>
        <dbReference type="Pfam" id="PF00588"/>
    </source>
</evidence>
<comment type="subunit">
    <text evidence="6">Homodimer.</text>
</comment>
<evidence type="ECO:0000256" key="2">
    <source>
        <dbReference type="ARBA" id="ARBA00022603"/>
    </source>
</evidence>
<name>A0A8H9IFB4_9ALTE</name>
<comment type="similarity">
    <text evidence="6">Belongs to the class IV-like SAM-binding methyltransferase superfamily. RNA methyltransferase TrmH family. TrmL subfamily.</text>
</comment>
<dbReference type="HAMAP" id="MF_01885">
    <property type="entry name" value="tRNA_methyltr_TrmL"/>
    <property type="match status" value="1"/>
</dbReference>
<comment type="catalytic activity">
    <reaction evidence="6">
        <text>cytidine(34) in tRNA + S-adenosyl-L-methionine = 2'-O-methylcytidine(34) in tRNA + S-adenosyl-L-homocysteine + H(+)</text>
        <dbReference type="Rhea" id="RHEA:43084"/>
        <dbReference type="Rhea" id="RHEA-COMP:10331"/>
        <dbReference type="Rhea" id="RHEA-COMP:10332"/>
        <dbReference type="ChEBI" id="CHEBI:15378"/>
        <dbReference type="ChEBI" id="CHEBI:57856"/>
        <dbReference type="ChEBI" id="CHEBI:59789"/>
        <dbReference type="ChEBI" id="CHEBI:74495"/>
        <dbReference type="ChEBI" id="CHEBI:82748"/>
        <dbReference type="EC" id="2.1.1.207"/>
    </reaction>
</comment>
<dbReference type="PIRSF" id="PIRSF029256">
    <property type="entry name" value="SpoU_TrmH_prd"/>
    <property type="match status" value="1"/>
</dbReference>
<dbReference type="EMBL" id="BMZC01000011">
    <property type="protein sequence ID" value="GGZ73670.1"/>
    <property type="molecule type" value="Genomic_DNA"/>
</dbReference>
<dbReference type="Proteomes" id="UP000622604">
    <property type="component" value="Unassembled WGS sequence"/>
</dbReference>
<dbReference type="Gene3D" id="3.40.1280.10">
    <property type="match status" value="1"/>
</dbReference>
<dbReference type="GO" id="GO:0005737">
    <property type="term" value="C:cytoplasm"/>
    <property type="evidence" value="ECO:0007669"/>
    <property type="project" value="UniProtKB-SubCell"/>
</dbReference>
<proteinExistence type="inferred from homology"/>
<evidence type="ECO:0000256" key="5">
    <source>
        <dbReference type="ARBA" id="ARBA00022694"/>
    </source>
</evidence>
<feature type="binding site" evidence="6 7">
    <location>
        <position position="141"/>
    </location>
    <ligand>
        <name>S-adenosyl-L-methionine</name>
        <dbReference type="ChEBI" id="CHEBI:59789"/>
    </ligand>
</feature>
<dbReference type="GO" id="GO:0008175">
    <property type="term" value="F:tRNA methyltransferase activity"/>
    <property type="evidence" value="ECO:0007669"/>
    <property type="project" value="UniProtKB-UniRule"/>
</dbReference>
<comment type="caution">
    <text evidence="9">The sequence shown here is derived from an EMBL/GenBank/DDBJ whole genome shotgun (WGS) entry which is preliminary data.</text>
</comment>
<comment type="catalytic activity">
    <reaction evidence="6">
        <text>5-carboxymethylaminomethyluridine(34) in tRNA(Leu) + S-adenosyl-L-methionine = 5-carboxymethylaminomethyl-2'-O-methyluridine(34) in tRNA(Leu) + S-adenosyl-L-homocysteine + H(+)</text>
        <dbReference type="Rhea" id="RHEA:43088"/>
        <dbReference type="Rhea" id="RHEA-COMP:10333"/>
        <dbReference type="Rhea" id="RHEA-COMP:10334"/>
        <dbReference type="ChEBI" id="CHEBI:15378"/>
        <dbReference type="ChEBI" id="CHEBI:57856"/>
        <dbReference type="ChEBI" id="CHEBI:59789"/>
        <dbReference type="ChEBI" id="CHEBI:74508"/>
        <dbReference type="ChEBI" id="CHEBI:74511"/>
        <dbReference type="EC" id="2.1.1.207"/>
    </reaction>
</comment>
<comment type="function">
    <text evidence="6">Methylates the ribose at the nucleotide 34 wobble position in the two leucyl isoacceptors tRNA(Leu)(CmAA) and tRNA(Leu)(cmnm5UmAA). Catalyzes the methyl transfer from S-adenosyl-L-methionine to the 2'-OH of the wobble nucleotide.</text>
</comment>
<evidence type="ECO:0000256" key="1">
    <source>
        <dbReference type="ARBA" id="ARBA00022490"/>
    </source>
</evidence>
<gene>
    <name evidence="6 9" type="primary">trmL</name>
    <name evidence="9" type="ORF">GCM10011274_34990</name>
</gene>
<dbReference type="GO" id="GO:0002131">
    <property type="term" value="P:wobble position cytosine ribose methylation"/>
    <property type="evidence" value="ECO:0007669"/>
    <property type="project" value="TreeGrafter"/>
</dbReference>
<keyword evidence="4 6" id="KW-0949">S-adenosyl-L-methionine</keyword>
<comment type="subcellular location">
    <subcellularLocation>
        <location evidence="6">Cytoplasm</location>
    </subcellularLocation>
</comment>
<dbReference type="EC" id="2.1.1.207" evidence="6"/>
<reference evidence="9" key="1">
    <citation type="journal article" date="2014" name="Int. J. Syst. Evol. Microbiol.">
        <title>Complete genome sequence of Corynebacterium casei LMG S-19264T (=DSM 44701T), isolated from a smear-ripened cheese.</title>
        <authorList>
            <consortium name="US DOE Joint Genome Institute (JGI-PGF)"/>
            <person name="Walter F."/>
            <person name="Albersmeier A."/>
            <person name="Kalinowski J."/>
            <person name="Ruckert C."/>
        </authorList>
    </citation>
    <scope>NUCLEOTIDE SEQUENCE</scope>
    <source>
        <strain evidence="9">KCTC 32337</strain>
    </source>
</reference>
<evidence type="ECO:0000313" key="9">
    <source>
        <dbReference type="EMBL" id="GGZ73670.1"/>
    </source>
</evidence>
<dbReference type="CDD" id="cd18094">
    <property type="entry name" value="SpoU-like_TrmL"/>
    <property type="match status" value="1"/>
</dbReference>
<dbReference type="SUPFAM" id="SSF75217">
    <property type="entry name" value="alpha/beta knot"/>
    <property type="match status" value="1"/>
</dbReference>
<keyword evidence="5 6" id="KW-0819">tRNA processing</keyword>
<dbReference type="GO" id="GO:0002132">
    <property type="term" value="P:wobble position uridine ribose methylation"/>
    <property type="evidence" value="ECO:0007669"/>
    <property type="project" value="TreeGrafter"/>
</dbReference>
<feature type="binding site" evidence="6 7">
    <location>
        <position position="133"/>
    </location>
    <ligand>
        <name>S-adenosyl-L-methionine</name>
        <dbReference type="ChEBI" id="CHEBI:59789"/>
    </ligand>
</feature>
<keyword evidence="2 6" id="KW-0489">Methyltransferase</keyword>
<evidence type="ECO:0000256" key="3">
    <source>
        <dbReference type="ARBA" id="ARBA00022679"/>
    </source>
</evidence>
<dbReference type="GO" id="GO:0003723">
    <property type="term" value="F:RNA binding"/>
    <property type="evidence" value="ECO:0007669"/>
    <property type="project" value="InterPro"/>
</dbReference>
<accession>A0A8H9IFB4</accession>
<dbReference type="GO" id="GO:0042802">
    <property type="term" value="F:identical protein binding"/>
    <property type="evidence" value="ECO:0007669"/>
    <property type="project" value="UniProtKB-ARBA"/>
</dbReference>
<reference evidence="9" key="2">
    <citation type="submission" date="2020-09" db="EMBL/GenBank/DDBJ databases">
        <authorList>
            <person name="Sun Q."/>
            <person name="Kim S."/>
        </authorList>
    </citation>
    <scope>NUCLEOTIDE SEQUENCE</scope>
    <source>
        <strain evidence="9">KCTC 32337</strain>
    </source>
</reference>
<evidence type="ECO:0000256" key="6">
    <source>
        <dbReference type="HAMAP-Rule" id="MF_01885"/>
    </source>
</evidence>
<dbReference type="Pfam" id="PF00588">
    <property type="entry name" value="SpoU_methylase"/>
    <property type="match status" value="1"/>
</dbReference>
<dbReference type="AlphaFoldDB" id="A0A8H9IFB4"/>
<dbReference type="GO" id="GO:0008757">
    <property type="term" value="F:S-adenosylmethionine-dependent methyltransferase activity"/>
    <property type="evidence" value="ECO:0007669"/>
    <property type="project" value="UniProtKB-UniRule"/>
</dbReference>
<dbReference type="InterPro" id="IPR001537">
    <property type="entry name" value="SpoU_MeTrfase"/>
</dbReference>
<dbReference type="InterPro" id="IPR016914">
    <property type="entry name" value="TrmL"/>
</dbReference>
<dbReference type="InterPro" id="IPR029028">
    <property type="entry name" value="Alpha/beta_knot_MTases"/>
</dbReference>
<dbReference type="FunFam" id="3.40.1280.10:FF:000002">
    <property type="entry name" value="Peptidylprolyl isomerase"/>
    <property type="match status" value="1"/>
</dbReference>
<evidence type="ECO:0000256" key="7">
    <source>
        <dbReference type="PIRSR" id="PIRSR029256-1"/>
    </source>
</evidence>
<dbReference type="InterPro" id="IPR029026">
    <property type="entry name" value="tRNA_m1G_MTases_N"/>
</dbReference>
<feature type="binding site" evidence="6 7">
    <location>
        <position position="111"/>
    </location>
    <ligand>
        <name>S-adenosyl-L-methionine</name>
        <dbReference type="ChEBI" id="CHEBI:59789"/>
    </ligand>
</feature>
<keyword evidence="1 6" id="KW-0963">Cytoplasm</keyword>
<dbReference type="NCBIfam" id="TIGR00185">
    <property type="entry name" value="tRNA_yibK_trmL"/>
    <property type="match status" value="1"/>
</dbReference>
<comment type="caution">
    <text evidence="6">Lacks conserved residue(s) required for the propagation of feature annotation.</text>
</comment>
<keyword evidence="3 6" id="KW-0808">Transferase</keyword>
<organism evidence="9 10">
    <name type="scientific">Paraglaciecola chathamensis</name>
    <dbReference type="NCBI Taxonomy" id="368405"/>
    <lineage>
        <taxon>Bacteria</taxon>
        <taxon>Pseudomonadati</taxon>
        <taxon>Pseudomonadota</taxon>
        <taxon>Gammaproteobacteria</taxon>
        <taxon>Alteromonadales</taxon>
        <taxon>Alteromonadaceae</taxon>
        <taxon>Paraglaciecola</taxon>
    </lineage>
</organism>
<evidence type="ECO:0000256" key="4">
    <source>
        <dbReference type="ARBA" id="ARBA00022691"/>
    </source>
</evidence>
<evidence type="ECO:0000313" key="10">
    <source>
        <dbReference type="Proteomes" id="UP000622604"/>
    </source>
</evidence>
<sequence length="165" mass="18656">MSANVTYVTNFMLDIVLYQPEIPPNTGNIIRLCANTGFALHLIEPLGFEWDDKRVRRAGLDYHEFANVVRHASLEAYIESRQPKRVFACTTKGTTFFAKAEYQKGDALLFGPETRGLPNEVIQSLPPEQRVRIPMLADSRSMNLSNAVSVFVYEAWRQLDFSGAV</sequence>
<feature type="domain" description="tRNA/rRNA methyltransferase SpoU type" evidence="8">
    <location>
        <begin position="13"/>
        <end position="153"/>
    </location>
</feature>
<dbReference type="PANTHER" id="PTHR42971">
    <property type="entry name" value="TRNA (CYTIDINE(34)-2'-O)-METHYLTRANSFERASE"/>
    <property type="match status" value="1"/>
</dbReference>
<protein>
    <recommendedName>
        <fullName evidence="6">tRNA (cytidine(34)-2'-O)-methyltransferase</fullName>
        <ecNumber evidence="6">2.1.1.207</ecNumber>
    </recommendedName>
    <alternativeName>
        <fullName evidence="6">tRNA (cytidine/uridine-2'-O-)-methyltransferase TrmL</fullName>
    </alternativeName>
</protein>
<dbReference type="PANTHER" id="PTHR42971:SF1">
    <property type="entry name" value="TRNA (CYTIDINE(34)-2'-O)-METHYLTRANSFERASE"/>
    <property type="match status" value="1"/>
</dbReference>